<reference evidence="1 2" key="1">
    <citation type="submission" date="2024-03" db="EMBL/GenBank/DDBJ databases">
        <title>Community enrichment and isolation of bacterial strains for fucoidan degradation.</title>
        <authorList>
            <person name="Sichert A."/>
        </authorList>
    </citation>
    <scope>NUCLEOTIDE SEQUENCE [LARGE SCALE GENOMIC DNA]</scope>
    <source>
        <strain evidence="1 2">AS76</strain>
    </source>
</reference>
<dbReference type="Proteomes" id="UP001449225">
    <property type="component" value="Unassembled WGS sequence"/>
</dbReference>
<evidence type="ECO:0000313" key="1">
    <source>
        <dbReference type="EMBL" id="MEM5536060.1"/>
    </source>
</evidence>
<gene>
    <name evidence="1" type="ORF">WNY58_06610</name>
</gene>
<protein>
    <submittedName>
        <fullName evidence="1">Uncharacterized protein</fullName>
    </submittedName>
</protein>
<sequence>MNGINQFSLEEHKGEYENRPLTSMLYYSGQALGIKVPGYVIDKQYEYPDYFLLFLSWDCPFEEGCEIIVLDKDYQIVANRSLSPPYNSYHLTDVMAREQDHYTLTFNGTERFALTVNYPKKKRFRKVLKLSKIDH</sequence>
<name>A0ABU9TQR6_9GAMM</name>
<organism evidence="1 2">
    <name type="scientific">Neptuniibacter pectenicola</name>
    <dbReference type="NCBI Taxonomy" id="1806669"/>
    <lineage>
        <taxon>Bacteria</taxon>
        <taxon>Pseudomonadati</taxon>
        <taxon>Pseudomonadota</taxon>
        <taxon>Gammaproteobacteria</taxon>
        <taxon>Oceanospirillales</taxon>
        <taxon>Oceanospirillaceae</taxon>
        <taxon>Neptuniibacter</taxon>
    </lineage>
</organism>
<comment type="caution">
    <text evidence="1">The sequence shown here is derived from an EMBL/GenBank/DDBJ whole genome shotgun (WGS) entry which is preliminary data.</text>
</comment>
<dbReference type="RefSeq" id="WP_342854082.1">
    <property type="nucleotide sequence ID" value="NZ_JBBMRA010000004.1"/>
</dbReference>
<proteinExistence type="predicted"/>
<keyword evidence="2" id="KW-1185">Reference proteome</keyword>
<dbReference type="EMBL" id="JBBMRA010000004">
    <property type="protein sequence ID" value="MEM5536060.1"/>
    <property type="molecule type" value="Genomic_DNA"/>
</dbReference>
<accession>A0ABU9TQR6</accession>
<evidence type="ECO:0000313" key="2">
    <source>
        <dbReference type="Proteomes" id="UP001449225"/>
    </source>
</evidence>